<dbReference type="Gene3D" id="1.20.1050.10">
    <property type="match status" value="1"/>
</dbReference>
<evidence type="ECO:0000256" key="3">
    <source>
        <dbReference type="ARBA" id="ARBA00012452"/>
    </source>
</evidence>
<evidence type="ECO:0000256" key="5">
    <source>
        <dbReference type="ARBA" id="ARBA00047960"/>
    </source>
</evidence>
<dbReference type="InterPro" id="IPR050213">
    <property type="entry name" value="GST_superfamily"/>
</dbReference>
<name>A0A1L5YJS5_PENMO</name>
<dbReference type="InterPro" id="IPR004045">
    <property type="entry name" value="Glutathione_S-Trfase_N"/>
</dbReference>
<dbReference type="PRINTS" id="PR01267">
    <property type="entry name" value="GSTRNSFRASEM"/>
</dbReference>
<reference evidence="10" key="1">
    <citation type="submission" date="2016-09" db="EMBL/GenBank/DDBJ databases">
        <title>Molecular cloning and expression analysis of glutathione S-transferase gene from black tiger shrimp Penaeus monodon.</title>
        <authorList>
            <person name="Fu M.J."/>
            <person name="Zhou F.L."/>
            <person name="Jiang S.G."/>
        </authorList>
    </citation>
    <scope>NUCLEOTIDE SEQUENCE</scope>
</reference>
<dbReference type="Pfam" id="PF14497">
    <property type="entry name" value="GST_C_3"/>
    <property type="match status" value="1"/>
</dbReference>
<evidence type="ECO:0000256" key="2">
    <source>
        <dbReference type="ARBA" id="ARBA00005861"/>
    </source>
</evidence>
<dbReference type="FunFam" id="3.40.30.10:FF:000019">
    <property type="entry name" value="Glutathione S-transferase Mu"/>
    <property type="match status" value="1"/>
</dbReference>
<dbReference type="InterPro" id="IPR040079">
    <property type="entry name" value="Glutathione_S-Trfase"/>
</dbReference>
<dbReference type="InterPro" id="IPR010987">
    <property type="entry name" value="Glutathione-S-Trfase_C-like"/>
</dbReference>
<dbReference type="EMBL" id="KX898396">
    <property type="protein sequence ID" value="APP91325.1"/>
    <property type="molecule type" value="mRNA"/>
</dbReference>
<dbReference type="SFLD" id="SFLDG00363">
    <property type="entry name" value="AMPS_(cytGST):_Alpha-__Mu-__Pi"/>
    <property type="match status" value="1"/>
</dbReference>
<feature type="domain" description="GST C-terminal" evidence="9">
    <location>
        <begin position="90"/>
        <end position="207"/>
    </location>
</feature>
<dbReference type="SFLD" id="SFLDG01205">
    <property type="entry name" value="AMPS.1"/>
    <property type="match status" value="1"/>
</dbReference>
<organism evidence="10">
    <name type="scientific">Penaeus monodon</name>
    <name type="common">Giant tiger prawn</name>
    <dbReference type="NCBI Taxonomy" id="6687"/>
    <lineage>
        <taxon>Eukaryota</taxon>
        <taxon>Metazoa</taxon>
        <taxon>Ecdysozoa</taxon>
        <taxon>Arthropoda</taxon>
        <taxon>Crustacea</taxon>
        <taxon>Multicrustacea</taxon>
        <taxon>Malacostraca</taxon>
        <taxon>Eumalacostraca</taxon>
        <taxon>Eucarida</taxon>
        <taxon>Decapoda</taxon>
        <taxon>Dendrobranchiata</taxon>
        <taxon>Penaeoidea</taxon>
        <taxon>Penaeidae</taxon>
        <taxon>Penaeus</taxon>
    </lineage>
</organism>
<dbReference type="FunFam" id="1.20.1050.10:FF:000003">
    <property type="entry name" value="Glutathione S-transferase 2"/>
    <property type="match status" value="1"/>
</dbReference>
<proteinExistence type="evidence at transcript level"/>
<keyword evidence="4 10" id="KW-0808">Transferase</keyword>
<dbReference type="Pfam" id="PF02798">
    <property type="entry name" value="GST_N"/>
    <property type="match status" value="1"/>
</dbReference>
<dbReference type="InterPro" id="IPR036249">
    <property type="entry name" value="Thioredoxin-like_sf"/>
</dbReference>
<dbReference type="InterPro" id="IPR036282">
    <property type="entry name" value="Glutathione-S-Trfase_C_sf"/>
</dbReference>
<evidence type="ECO:0000256" key="1">
    <source>
        <dbReference type="ARBA" id="ARBA00003701"/>
    </source>
</evidence>
<dbReference type="PROSITE" id="PS50404">
    <property type="entry name" value="GST_NTER"/>
    <property type="match status" value="1"/>
</dbReference>
<dbReference type="CDD" id="cd03075">
    <property type="entry name" value="GST_N_Mu"/>
    <property type="match status" value="1"/>
</dbReference>
<evidence type="ECO:0000256" key="6">
    <source>
        <dbReference type="ARBA" id="ARBA00071200"/>
    </source>
</evidence>
<dbReference type="GO" id="GO:0004364">
    <property type="term" value="F:glutathione transferase activity"/>
    <property type="evidence" value="ECO:0007669"/>
    <property type="project" value="UniProtKB-EC"/>
</dbReference>
<comment type="function">
    <text evidence="1">Conjugation of reduced glutathione to a wide number of exogenous and endogenous hydrophobic electrophiles.</text>
</comment>
<evidence type="ECO:0000259" key="9">
    <source>
        <dbReference type="PROSITE" id="PS50405"/>
    </source>
</evidence>
<dbReference type="PANTHER" id="PTHR11571:SF222">
    <property type="entry name" value="GLUTATHIONE TRANSFERASE"/>
    <property type="match status" value="1"/>
</dbReference>
<feature type="domain" description="GST N-terminal" evidence="8">
    <location>
        <begin position="1"/>
        <end position="88"/>
    </location>
</feature>
<dbReference type="SUPFAM" id="SSF47616">
    <property type="entry name" value="GST C-terminal domain-like"/>
    <property type="match status" value="1"/>
</dbReference>
<dbReference type="PROSITE" id="PS50405">
    <property type="entry name" value="GST_CTER"/>
    <property type="match status" value="1"/>
</dbReference>
<dbReference type="OrthoDB" id="4951845at2759"/>
<sequence>MAPVLAYWSIRGLAQPIRLLLEYTGTEYEEKVYDCGPAPDYDKSCWFDVKFTLGLDFPNLPYYLDGDLKITQSNAIIRHIARQHDLCGKTEEEKVRVDILENQSVDFRTGFTRLCYRDYDTQKDAYLEALPNTLKLYSDFLGERKWFAGDNITYVDFIMYEILDEHLVLDSGCLKDFKKLQEFHKRFEELEPIKKYMASPKFMKSPLNNKMAKFGNK</sequence>
<comment type="similarity">
    <text evidence="2">Belongs to the GST superfamily. Mu family.</text>
</comment>
<accession>A0A1L5YJS5</accession>
<dbReference type="GO" id="GO:0006749">
    <property type="term" value="P:glutathione metabolic process"/>
    <property type="evidence" value="ECO:0007669"/>
    <property type="project" value="TreeGrafter"/>
</dbReference>
<protein>
    <recommendedName>
        <fullName evidence="6">Glutathione S-transferase</fullName>
        <ecNumber evidence="3">2.5.1.18</ecNumber>
    </recommendedName>
    <alternativeName>
        <fullName evidence="7">GST class-mu</fullName>
    </alternativeName>
</protein>
<dbReference type="AlphaFoldDB" id="A0A1L5YJS5"/>
<evidence type="ECO:0000259" key="8">
    <source>
        <dbReference type="PROSITE" id="PS50404"/>
    </source>
</evidence>
<dbReference type="EC" id="2.5.1.18" evidence="3"/>
<dbReference type="InterPro" id="IPR003081">
    <property type="entry name" value="GST_mu"/>
</dbReference>
<dbReference type="PANTHER" id="PTHR11571">
    <property type="entry name" value="GLUTATHIONE S-TRANSFERASE"/>
    <property type="match status" value="1"/>
</dbReference>
<dbReference type="SFLD" id="SFLDS00019">
    <property type="entry name" value="Glutathione_Transferase_(cytos"/>
    <property type="match status" value="1"/>
</dbReference>
<dbReference type="InterPro" id="IPR004046">
    <property type="entry name" value="GST_C"/>
</dbReference>
<evidence type="ECO:0000256" key="7">
    <source>
        <dbReference type="ARBA" id="ARBA00081375"/>
    </source>
</evidence>
<dbReference type="Gene3D" id="3.40.30.10">
    <property type="entry name" value="Glutaredoxin"/>
    <property type="match status" value="1"/>
</dbReference>
<evidence type="ECO:0000256" key="4">
    <source>
        <dbReference type="ARBA" id="ARBA00022679"/>
    </source>
</evidence>
<dbReference type="SUPFAM" id="SSF52833">
    <property type="entry name" value="Thioredoxin-like"/>
    <property type="match status" value="1"/>
</dbReference>
<evidence type="ECO:0000313" key="10">
    <source>
        <dbReference type="EMBL" id="APP91325.1"/>
    </source>
</evidence>
<comment type="catalytic activity">
    <reaction evidence="5">
        <text>RX + glutathione = an S-substituted glutathione + a halide anion + H(+)</text>
        <dbReference type="Rhea" id="RHEA:16437"/>
        <dbReference type="ChEBI" id="CHEBI:15378"/>
        <dbReference type="ChEBI" id="CHEBI:16042"/>
        <dbReference type="ChEBI" id="CHEBI:17792"/>
        <dbReference type="ChEBI" id="CHEBI:57925"/>
        <dbReference type="ChEBI" id="CHEBI:90779"/>
        <dbReference type="EC" id="2.5.1.18"/>
    </reaction>
</comment>